<sequence>MAATHNWSLHQLHIKNAFLHSDLQEEVYMEQPPGFVAQGESDKVCRLRKSLYGLKQSPHAWFVLLIVYVDDIVITGNDASGGLEPWVQYSGCSRKRSSTHPNENTLQHKSPTQIVTPCGQAGTACMRARQAHGWTFLCSMHARALPALMSCS</sequence>
<evidence type="ECO:0000313" key="2">
    <source>
        <dbReference type="EMBL" id="KAA0067612.1"/>
    </source>
</evidence>
<proteinExistence type="predicted"/>
<dbReference type="EMBL" id="SSTE01000480">
    <property type="protein sequence ID" value="KAA0067612.1"/>
    <property type="molecule type" value="Genomic_DNA"/>
</dbReference>
<dbReference type="InterPro" id="IPR043502">
    <property type="entry name" value="DNA/RNA_pol_sf"/>
</dbReference>
<comment type="caution">
    <text evidence="2">The sequence shown here is derived from an EMBL/GenBank/DDBJ whole genome shotgun (WGS) entry which is preliminary data.</text>
</comment>
<dbReference type="STRING" id="1194695.A0A5A7VGV9"/>
<name>A0A5A7VGV9_CUCMM</name>
<dbReference type="AlphaFoldDB" id="A0A5A7VGV9"/>
<dbReference type="InterPro" id="IPR013103">
    <property type="entry name" value="RVT_2"/>
</dbReference>
<gene>
    <name evidence="3" type="ORF">E5676_scaffold174G00260</name>
    <name evidence="2" type="ORF">E6C27_scaffold485G00800</name>
</gene>
<dbReference type="OrthoDB" id="1747567at2759"/>
<dbReference type="EMBL" id="SSTD01018953">
    <property type="protein sequence ID" value="TYJ97151.1"/>
    <property type="molecule type" value="Genomic_DNA"/>
</dbReference>
<evidence type="ECO:0000313" key="3">
    <source>
        <dbReference type="EMBL" id="TYJ97151.1"/>
    </source>
</evidence>
<dbReference type="Pfam" id="PF07727">
    <property type="entry name" value="RVT_2"/>
    <property type="match status" value="1"/>
</dbReference>
<accession>A0A5A7VGV9</accession>
<dbReference type="Proteomes" id="UP000321947">
    <property type="component" value="Unassembled WGS sequence"/>
</dbReference>
<evidence type="ECO:0000259" key="1">
    <source>
        <dbReference type="Pfam" id="PF07727"/>
    </source>
</evidence>
<organism evidence="2 4">
    <name type="scientific">Cucumis melo var. makuwa</name>
    <name type="common">Oriental melon</name>
    <dbReference type="NCBI Taxonomy" id="1194695"/>
    <lineage>
        <taxon>Eukaryota</taxon>
        <taxon>Viridiplantae</taxon>
        <taxon>Streptophyta</taxon>
        <taxon>Embryophyta</taxon>
        <taxon>Tracheophyta</taxon>
        <taxon>Spermatophyta</taxon>
        <taxon>Magnoliopsida</taxon>
        <taxon>eudicotyledons</taxon>
        <taxon>Gunneridae</taxon>
        <taxon>Pentapetalae</taxon>
        <taxon>rosids</taxon>
        <taxon>fabids</taxon>
        <taxon>Cucurbitales</taxon>
        <taxon>Cucurbitaceae</taxon>
        <taxon>Benincaseae</taxon>
        <taxon>Cucumis</taxon>
    </lineage>
</organism>
<evidence type="ECO:0000313" key="5">
    <source>
        <dbReference type="Proteomes" id="UP000321947"/>
    </source>
</evidence>
<reference evidence="4 5" key="1">
    <citation type="submission" date="2019-08" db="EMBL/GenBank/DDBJ databases">
        <title>Draft genome sequences of two oriental melons (Cucumis melo L. var makuwa).</title>
        <authorList>
            <person name="Kwon S.-Y."/>
        </authorList>
    </citation>
    <scope>NUCLEOTIDE SEQUENCE [LARGE SCALE GENOMIC DNA]</scope>
    <source>
        <strain evidence="5">cv. Chang Bougi</strain>
        <strain evidence="4">cv. SW 3</strain>
        <tissue evidence="2">Leaf</tissue>
    </source>
</reference>
<evidence type="ECO:0000313" key="4">
    <source>
        <dbReference type="Proteomes" id="UP000321393"/>
    </source>
</evidence>
<dbReference type="Proteomes" id="UP000321393">
    <property type="component" value="Unassembled WGS sequence"/>
</dbReference>
<feature type="domain" description="Reverse transcriptase Ty1/copia-type" evidence="1">
    <location>
        <begin position="1"/>
        <end position="63"/>
    </location>
</feature>
<dbReference type="SUPFAM" id="SSF56672">
    <property type="entry name" value="DNA/RNA polymerases"/>
    <property type="match status" value="1"/>
</dbReference>
<protein>
    <submittedName>
        <fullName evidence="2">Retrovirus-related Pol polyprotein from transposon TNT 1-94</fullName>
    </submittedName>
</protein>